<dbReference type="Proteomes" id="UP001318040">
    <property type="component" value="Chromosome 1"/>
</dbReference>
<evidence type="ECO:0000313" key="21">
    <source>
        <dbReference type="Proteomes" id="UP001318040"/>
    </source>
</evidence>
<dbReference type="HAMAP" id="MF_00530">
    <property type="entry name" value="ATP_synth_epsil_bac"/>
    <property type="match status" value="1"/>
</dbReference>
<dbReference type="SUPFAM" id="SSF51344">
    <property type="entry name" value="Epsilon subunit of F1F0-ATP synthase N-terminal domain"/>
    <property type="match status" value="1"/>
</dbReference>
<evidence type="ECO:0000256" key="4">
    <source>
        <dbReference type="ARBA" id="ARBA00022781"/>
    </source>
</evidence>
<feature type="coiled-coil region" evidence="18">
    <location>
        <begin position="168"/>
        <end position="195"/>
    </location>
</feature>
<keyword evidence="6" id="KW-0809">Transit peptide</keyword>
<comment type="similarity">
    <text evidence="2">Belongs to the ATPase epsilon chain family.</text>
</comment>
<dbReference type="Gene3D" id="1.20.5.440">
    <property type="entry name" value="ATP synthase delta/epsilon subunit, C-terminal domain"/>
    <property type="match status" value="1"/>
</dbReference>
<keyword evidence="10" id="KW-0472">Membrane</keyword>
<gene>
    <name evidence="22" type="primary">ATP5F1D</name>
</gene>
<evidence type="ECO:0000256" key="18">
    <source>
        <dbReference type="SAM" id="Coils"/>
    </source>
</evidence>
<sequence length="209" mass="21844">MWLARGARWETGNAWVSPLSSLVPVMAASVSSSLRLLLIGGGRRALSPRLPLGARAPRWTGPAGSRGYAEPAPASASGMALTFASPYQVFFNGGGVRQVDVPTLTGMFGILPNHVPTLAVLRPGLVTVFKDDGTNAKFFVSSGSLTVNADSSVQLLAEEAVPIEHLDLQEARAQLARAQSELSAATGEIPRAEALIAVETSEALVKALE</sequence>
<protein>
    <recommendedName>
        <fullName evidence="17">ATP synthase F(1) complex subunit delta, mitochondrial</fullName>
    </recommendedName>
    <alternativeName>
        <fullName evidence="14">ATP synthase F1 subunit delta</fullName>
    </alternativeName>
    <alternativeName>
        <fullName evidence="13">F-ATPase delta subunit</fullName>
    </alternativeName>
</protein>
<dbReference type="NCBIfam" id="TIGR01216">
    <property type="entry name" value="ATP_synt_epsi"/>
    <property type="match status" value="1"/>
</dbReference>
<comment type="subunit">
    <text evidence="16">Component of the ATP synthase complex composed at least of ATP5F1A/subunit alpha, ATP5F1B/subunit beta, ATP5MC1/subunit c (homooctomer), MT-ATP6/subunit a, MT-ATP8/subunit 8, ATP5ME/subunit e, ATP5MF/subunit f, ATP5MG/subunit g, ATP5MK/subunit k, ATP5MJ/subunit j, ATP5F1C/subunit gamma, ATP5F1D/subunit delta, ATP5F1E/subunit epsilon, ATP5PF/subunit F6, ATP5PB/subunit b, ATP5PD/subunit d, ATP5PO/subunit OSCP. ATP synthase complex consists of a soluble F(1) head domain (subunits alpha(3) and beta(3)) - the catalytic core - and a membrane F(0) domain - the membrane proton channel (subunits c, a, 8, e, f, g, k and j). These two domains are linked by a central stalk (subunits gamma, delta, and epsilon) rotating inside the F1 region and a stationary peripheral stalk (subunits F6, b, d, and OSCP). Component of a complex composed at least by ATPIF1, ATP5F1A, ATP5F1B, ATP5F1C AND ATP5F1E.</text>
</comment>
<evidence type="ECO:0000256" key="7">
    <source>
        <dbReference type="ARBA" id="ARBA00022990"/>
    </source>
</evidence>
<evidence type="ECO:0000256" key="16">
    <source>
        <dbReference type="ARBA" id="ARBA00062932"/>
    </source>
</evidence>
<dbReference type="InterPro" id="IPR020546">
    <property type="entry name" value="ATP_synth_F1_dsu/esu_N"/>
</dbReference>
<comment type="subcellular location">
    <subcellularLocation>
        <location evidence="1">Mitochondrion inner membrane</location>
    </subcellularLocation>
</comment>
<evidence type="ECO:0000256" key="15">
    <source>
        <dbReference type="ARBA" id="ARBA00056834"/>
    </source>
</evidence>
<dbReference type="InterPro" id="IPR048937">
    <property type="entry name" value="ATPD_C_metazoa"/>
</dbReference>
<feature type="domain" description="ATP synthase F1 complex delta/epsilon subunit N-terminal" evidence="19">
    <location>
        <begin position="79"/>
        <end position="160"/>
    </location>
</feature>
<keyword evidence="21" id="KW-1185">Reference proteome</keyword>
<evidence type="ECO:0000313" key="22">
    <source>
        <dbReference type="RefSeq" id="XP_032815361.1"/>
    </source>
</evidence>
<dbReference type="CDD" id="cd12152">
    <property type="entry name" value="F1-ATPase_delta"/>
    <property type="match status" value="1"/>
</dbReference>
<evidence type="ECO:0000256" key="10">
    <source>
        <dbReference type="ARBA" id="ARBA00023136"/>
    </source>
</evidence>
<dbReference type="InterPro" id="IPR001469">
    <property type="entry name" value="ATP_synth_F1_dsu/esu"/>
</dbReference>
<dbReference type="InterPro" id="IPR036771">
    <property type="entry name" value="ATPsynth_dsu/esu_N"/>
</dbReference>
<comment type="function">
    <text evidence="15">Subunit delta, of the mitochondrial membrane ATP synthase complex (F(1)F(0) ATP synthase or Complex V) that produces ATP from ADP in the presence of a proton gradient across the membrane which is generated by electron transport complexes of the respiratory chain. ATP synthase complex consist of a soluble F(1) head domain - the catalytic core - and a membrane F(1) domain - the membrane proton channel. These two domains are linked by a central stalk rotating inside the F(1) region and a stationary peripheral stalk. During catalysis, ATP synthesis in the catalytic domain of F(1) is coupled via a rotary mechanism of the central stalk subunits to proton translocation. In vivo, can only synthesize ATP although its ATP hydrolase activity can be activated artificially in vitro. With the central stalk subunit gamma, is essential for the biogenesis of F(1) catalytic part of the ATP synthase complex namely in the formation of F1 assembly intermediate.</text>
</comment>
<feature type="domain" description="F1F0-ATP synthase delta subunit C-terminal" evidence="20">
    <location>
        <begin position="166"/>
        <end position="207"/>
    </location>
</feature>
<evidence type="ECO:0000256" key="17">
    <source>
        <dbReference type="ARBA" id="ARBA00070799"/>
    </source>
</evidence>
<evidence type="ECO:0000256" key="9">
    <source>
        <dbReference type="ARBA" id="ARBA00023128"/>
    </source>
</evidence>
<dbReference type="AlphaFoldDB" id="A0AAJ7WZ37"/>
<dbReference type="SUPFAM" id="SSF46604">
    <property type="entry name" value="Epsilon subunit of F1F0-ATP synthase C-terminal domain"/>
    <property type="match status" value="1"/>
</dbReference>
<keyword evidence="18" id="KW-0175">Coiled coil</keyword>
<keyword evidence="9" id="KW-0496">Mitochondrion</keyword>
<keyword evidence="11" id="KW-0139">CF(1)</keyword>
<accession>A0AAJ7WZ37</accession>
<organism evidence="21 22">
    <name type="scientific">Petromyzon marinus</name>
    <name type="common">Sea lamprey</name>
    <dbReference type="NCBI Taxonomy" id="7757"/>
    <lineage>
        <taxon>Eukaryota</taxon>
        <taxon>Metazoa</taxon>
        <taxon>Chordata</taxon>
        <taxon>Craniata</taxon>
        <taxon>Vertebrata</taxon>
        <taxon>Cyclostomata</taxon>
        <taxon>Hyperoartia</taxon>
        <taxon>Petromyzontiformes</taxon>
        <taxon>Petromyzontidae</taxon>
        <taxon>Petromyzon</taxon>
    </lineage>
</organism>
<keyword evidence="7" id="KW-0007">Acetylation</keyword>
<dbReference type="InterPro" id="IPR036794">
    <property type="entry name" value="ATP_F1_dsu/esu_C_sf"/>
</dbReference>
<proteinExistence type="inferred from homology"/>
<dbReference type="GO" id="GO:0005743">
    <property type="term" value="C:mitochondrial inner membrane"/>
    <property type="evidence" value="ECO:0007669"/>
    <property type="project" value="UniProtKB-SubCell"/>
</dbReference>
<keyword evidence="5" id="KW-0999">Mitochondrion inner membrane</keyword>
<dbReference type="PANTHER" id="PTHR13822">
    <property type="entry name" value="ATP SYNTHASE DELTA/EPSILON CHAIN"/>
    <property type="match status" value="1"/>
</dbReference>
<keyword evidence="4" id="KW-0375">Hydrogen ion transport</keyword>
<dbReference type="KEGG" id="pmrn:116945187"/>
<dbReference type="RefSeq" id="XP_032815361.1">
    <property type="nucleotide sequence ID" value="XM_032959470.1"/>
</dbReference>
<evidence type="ECO:0000259" key="19">
    <source>
        <dbReference type="Pfam" id="PF02823"/>
    </source>
</evidence>
<dbReference type="FunFam" id="2.60.15.10:FF:000004">
    <property type="entry name" value="ATP synthase subunit delta, mitochondrial"/>
    <property type="match status" value="1"/>
</dbReference>
<evidence type="ECO:0000256" key="8">
    <source>
        <dbReference type="ARBA" id="ARBA00023065"/>
    </source>
</evidence>
<dbReference type="FunFam" id="1.20.5.440:FF:000002">
    <property type="entry name" value="ATP synthase subunit delta, mitochondrial"/>
    <property type="match status" value="1"/>
</dbReference>
<evidence type="ECO:0000256" key="6">
    <source>
        <dbReference type="ARBA" id="ARBA00022946"/>
    </source>
</evidence>
<dbReference type="GO" id="GO:0046933">
    <property type="term" value="F:proton-transporting ATP synthase activity, rotational mechanism"/>
    <property type="evidence" value="ECO:0007669"/>
    <property type="project" value="InterPro"/>
</dbReference>
<dbReference type="Pfam" id="PF02823">
    <property type="entry name" value="ATP-synt_DE_N"/>
    <property type="match status" value="1"/>
</dbReference>
<evidence type="ECO:0000256" key="5">
    <source>
        <dbReference type="ARBA" id="ARBA00022792"/>
    </source>
</evidence>
<dbReference type="Pfam" id="PF21335">
    <property type="entry name" value="ATPD_C_metazoa"/>
    <property type="match status" value="1"/>
</dbReference>
<evidence type="ECO:0000256" key="2">
    <source>
        <dbReference type="ARBA" id="ARBA00005712"/>
    </source>
</evidence>
<dbReference type="Gene3D" id="2.60.15.10">
    <property type="entry name" value="F0F1 ATP synthase delta/epsilon subunit, N-terminal"/>
    <property type="match status" value="1"/>
</dbReference>
<evidence type="ECO:0000256" key="12">
    <source>
        <dbReference type="ARBA" id="ARBA00023310"/>
    </source>
</evidence>
<keyword evidence="12" id="KW-0066">ATP synthesis</keyword>
<keyword evidence="3" id="KW-0813">Transport</keyword>
<dbReference type="CTD" id="513"/>
<evidence type="ECO:0000256" key="3">
    <source>
        <dbReference type="ARBA" id="ARBA00022448"/>
    </source>
</evidence>
<dbReference type="GO" id="GO:0045259">
    <property type="term" value="C:proton-transporting ATP synthase complex"/>
    <property type="evidence" value="ECO:0007669"/>
    <property type="project" value="UniProtKB-KW"/>
</dbReference>
<evidence type="ECO:0000256" key="1">
    <source>
        <dbReference type="ARBA" id="ARBA00004273"/>
    </source>
</evidence>
<keyword evidence="8" id="KW-0406">Ion transport</keyword>
<evidence type="ECO:0000256" key="14">
    <source>
        <dbReference type="ARBA" id="ARBA00032372"/>
    </source>
</evidence>
<evidence type="ECO:0000256" key="13">
    <source>
        <dbReference type="ARBA" id="ARBA00031669"/>
    </source>
</evidence>
<evidence type="ECO:0000256" key="11">
    <source>
        <dbReference type="ARBA" id="ARBA00023196"/>
    </source>
</evidence>
<dbReference type="PANTHER" id="PTHR13822:SF7">
    <property type="entry name" value="ATP SYNTHASE SUBUNIT DELTA, MITOCHONDRIAL"/>
    <property type="match status" value="1"/>
</dbReference>
<name>A0AAJ7WZ37_PETMA</name>
<reference evidence="22" key="1">
    <citation type="submission" date="2025-08" db="UniProtKB">
        <authorList>
            <consortium name="RefSeq"/>
        </authorList>
    </citation>
    <scope>IDENTIFICATION</scope>
    <source>
        <tissue evidence="22">Sperm</tissue>
    </source>
</reference>
<evidence type="ECO:0000259" key="20">
    <source>
        <dbReference type="Pfam" id="PF21335"/>
    </source>
</evidence>